<evidence type="ECO:0000313" key="1">
    <source>
        <dbReference type="EMBL" id="MFD2755990.1"/>
    </source>
</evidence>
<comment type="caution">
    <text evidence="1">The sequence shown here is derived from an EMBL/GenBank/DDBJ whole genome shotgun (WGS) entry which is preliminary data.</text>
</comment>
<dbReference type="PANTHER" id="PTHR36015">
    <property type="entry name" value="HOLLIDAY JUNCTION RESOLVASE MOC1, CHLOROPLASTIC-RELATED"/>
    <property type="match status" value="1"/>
</dbReference>
<evidence type="ECO:0000313" key="2">
    <source>
        <dbReference type="Proteomes" id="UP001597463"/>
    </source>
</evidence>
<protein>
    <submittedName>
        <fullName evidence="1">Uncharacterized protein</fullName>
    </submittedName>
</protein>
<dbReference type="CDD" id="cd22992">
    <property type="entry name" value="MOC1"/>
    <property type="match status" value="1"/>
</dbReference>
<dbReference type="Gene3D" id="3.30.420.10">
    <property type="entry name" value="Ribonuclease H-like superfamily/Ribonuclease H"/>
    <property type="match status" value="1"/>
</dbReference>
<dbReference type="RefSeq" id="WP_157081793.1">
    <property type="nucleotide sequence ID" value="NZ_BCNT01000001.1"/>
</dbReference>
<name>A0ABW5URW4_9BURK</name>
<dbReference type="Proteomes" id="UP001597463">
    <property type="component" value="Unassembled WGS sequence"/>
</dbReference>
<accession>A0ABW5URW4</accession>
<keyword evidence="2" id="KW-1185">Reference proteome</keyword>
<organism evidence="1 2">
    <name type="scientific">Comamonas terrae</name>
    <dbReference type="NCBI Taxonomy" id="673548"/>
    <lineage>
        <taxon>Bacteria</taxon>
        <taxon>Pseudomonadati</taxon>
        <taxon>Pseudomonadota</taxon>
        <taxon>Betaproteobacteria</taxon>
        <taxon>Burkholderiales</taxon>
        <taxon>Comamonadaceae</taxon>
        <taxon>Comamonas</taxon>
    </lineage>
</organism>
<dbReference type="InterPro" id="IPR036397">
    <property type="entry name" value="RNaseH_sf"/>
</dbReference>
<proteinExistence type="predicted"/>
<gene>
    <name evidence="1" type="ORF">ACFSW6_18125</name>
</gene>
<dbReference type="EMBL" id="JBHUMV010000008">
    <property type="protein sequence ID" value="MFD2755990.1"/>
    <property type="molecule type" value="Genomic_DNA"/>
</dbReference>
<sequence>MIVIGIDPGLTGACAVLDHNGVRAVFDLPTMPVPGAGPKALVKRKIDGYALCQMLLKHCPLGEGKPTVMLEKVNTMGGANNAVQTQGSLMRSLGAIETVVECLKWPVTHVAPQTWKSAFNLGREKSDSLDAARRLYPAAAGELSRQKDHNRAEAVLLAHWGRGELA</sequence>
<reference evidence="2" key="1">
    <citation type="journal article" date="2019" name="Int. J. Syst. Evol. Microbiol.">
        <title>The Global Catalogue of Microorganisms (GCM) 10K type strain sequencing project: providing services to taxonomists for standard genome sequencing and annotation.</title>
        <authorList>
            <consortium name="The Broad Institute Genomics Platform"/>
            <consortium name="The Broad Institute Genome Sequencing Center for Infectious Disease"/>
            <person name="Wu L."/>
            <person name="Ma J."/>
        </authorList>
    </citation>
    <scope>NUCLEOTIDE SEQUENCE [LARGE SCALE GENOMIC DNA]</scope>
    <source>
        <strain evidence="2">TISTR 1906</strain>
    </source>
</reference>
<dbReference type="PANTHER" id="PTHR36015:SF6">
    <property type="entry name" value="HOLLIDAY JUNCTION RESOLVASE MOC1, CHLOROPLASTIC-RELATED"/>
    <property type="match status" value="1"/>
</dbReference>
<dbReference type="InterPro" id="IPR045290">
    <property type="entry name" value="MOC1-like"/>
</dbReference>